<evidence type="ECO:0000256" key="1">
    <source>
        <dbReference type="SAM" id="MobiDB-lite"/>
    </source>
</evidence>
<evidence type="ECO:0000313" key="2">
    <source>
        <dbReference type="EMBL" id="TNN86583.1"/>
    </source>
</evidence>
<proteinExistence type="predicted"/>
<feature type="compositionally biased region" description="Basic and acidic residues" evidence="1">
    <location>
        <begin position="1"/>
        <end position="28"/>
    </location>
</feature>
<evidence type="ECO:0000313" key="3">
    <source>
        <dbReference type="Proteomes" id="UP000314294"/>
    </source>
</evidence>
<dbReference type="Proteomes" id="UP000314294">
    <property type="component" value="Unassembled WGS sequence"/>
</dbReference>
<comment type="caution">
    <text evidence="2">The sequence shown here is derived from an EMBL/GenBank/DDBJ whole genome shotgun (WGS) entry which is preliminary data.</text>
</comment>
<dbReference type="AlphaFoldDB" id="A0A4Z2JA43"/>
<protein>
    <submittedName>
        <fullName evidence="2">Uncharacterized protein</fullName>
    </submittedName>
</protein>
<organism evidence="2 3">
    <name type="scientific">Liparis tanakae</name>
    <name type="common">Tanaka's snailfish</name>
    <dbReference type="NCBI Taxonomy" id="230148"/>
    <lineage>
        <taxon>Eukaryota</taxon>
        <taxon>Metazoa</taxon>
        <taxon>Chordata</taxon>
        <taxon>Craniata</taxon>
        <taxon>Vertebrata</taxon>
        <taxon>Euteleostomi</taxon>
        <taxon>Actinopterygii</taxon>
        <taxon>Neopterygii</taxon>
        <taxon>Teleostei</taxon>
        <taxon>Neoteleostei</taxon>
        <taxon>Acanthomorphata</taxon>
        <taxon>Eupercaria</taxon>
        <taxon>Perciformes</taxon>
        <taxon>Cottioidei</taxon>
        <taxon>Cottales</taxon>
        <taxon>Liparidae</taxon>
        <taxon>Liparis</taxon>
    </lineage>
</organism>
<name>A0A4Z2JA43_9TELE</name>
<dbReference type="EMBL" id="SRLO01000014">
    <property type="protein sequence ID" value="TNN86583.1"/>
    <property type="molecule type" value="Genomic_DNA"/>
</dbReference>
<accession>A0A4Z2JA43</accession>
<gene>
    <name evidence="2" type="ORF">EYF80_003051</name>
</gene>
<keyword evidence="3" id="KW-1185">Reference proteome</keyword>
<reference evidence="2 3" key="1">
    <citation type="submission" date="2019-03" db="EMBL/GenBank/DDBJ databases">
        <title>First draft genome of Liparis tanakae, snailfish: a comprehensive survey of snailfish specific genes.</title>
        <authorList>
            <person name="Kim W."/>
            <person name="Song I."/>
            <person name="Jeong J.-H."/>
            <person name="Kim D."/>
            <person name="Kim S."/>
            <person name="Ryu S."/>
            <person name="Song J.Y."/>
            <person name="Lee S.K."/>
        </authorList>
    </citation>
    <scope>NUCLEOTIDE SEQUENCE [LARGE SCALE GENOMIC DNA]</scope>
    <source>
        <tissue evidence="2">Muscle</tissue>
    </source>
</reference>
<sequence length="147" mass="16241">MLSHDFHQPGEQVRDGVGRNGLPERPELLEGASGVVTRGAAQGRLQRHVTELLLQVDLVDIELQEQDDDFTAKLVDLSRDTNTDCLGTILISCDLVIPVTVAVQRGEHDAERTGPLTEEDEEVMAQALLWKEEAPVVHWGGRQESLL</sequence>
<feature type="region of interest" description="Disordered" evidence="1">
    <location>
        <begin position="1"/>
        <end position="31"/>
    </location>
</feature>